<evidence type="ECO:0000313" key="9">
    <source>
        <dbReference type="Proteomes" id="UP000054408"/>
    </source>
</evidence>
<dbReference type="InterPro" id="IPR007941">
    <property type="entry name" value="DUF726"/>
</dbReference>
<dbReference type="InterPro" id="IPR029058">
    <property type="entry name" value="AB_hydrolase_fold"/>
</dbReference>
<dbReference type="SUPFAM" id="SSF53474">
    <property type="entry name" value="alpha/beta-Hydrolases"/>
    <property type="match status" value="1"/>
</dbReference>
<gene>
    <name evidence="8" type="ORF">AMSG_09428</name>
</gene>
<dbReference type="PANTHER" id="PTHR17920">
    <property type="entry name" value="TRANSMEMBRANE AND COILED-COIL DOMAIN-CONTAINING PROTEIN 4 TMCO4"/>
    <property type="match status" value="1"/>
</dbReference>
<dbReference type="AlphaFoldDB" id="A0A0L0DNZ0"/>
<keyword evidence="3 7" id="KW-0812">Transmembrane</keyword>
<dbReference type="Gene3D" id="3.40.50.1820">
    <property type="entry name" value="alpha/beta hydrolase"/>
    <property type="match status" value="1"/>
</dbReference>
<dbReference type="OrthoDB" id="277931at2759"/>
<feature type="compositionally biased region" description="Acidic residues" evidence="6">
    <location>
        <begin position="253"/>
        <end position="263"/>
    </location>
</feature>
<name>A0A0L0DNZ0_THETB</name>
<evidence type="ECO:0000313" key="8">
    <source>
        <dbReference type="EMBL" id="KNC53123.1"/>
    </source>
</evidence>
<accession>A0A0L0DNZ0</accession>
<evidence type="ECO:0000256" key="6">
    <source>
        <dbReference type="SAM" id="MobiDB-lite"/>
    </source>
</evidence>
<evidence type="ECO:0000256" key="5">
    <source>
        <dbReference type="ARBA" id="ARBA00023136"/>
    </source>
</evidence>
<dbReference type="OMA" id="NSHDIAH"/>
<evidence type="ECO:0000256" key="7">
    <source>
        <dbReference type="SAM" id="Phobius"/>
    </source>
</evidence>
<reference evidence="8 9" key="1">
    <citation type="submission" date="2010-05" db="EMBL/GenBank/DDBJ databases">
        <title>The Genome Sequence of Thecamonas trahens ATCC 50062.</title>
        <authorList>
            <consortium name="The Broad Institute Genome Sequencing Platform"/>
            <person name="Russ C."/>
            <person name="Cuomo C."/>
            <person name="Shea T."/>
            <person name="Young S.K."/>
            <person name="Zeng Q."/>
            <person name="Koehrsen M."/>
            <person name="Haas B."/>
            <person name="Borodovsky M."/>
            <person name="Guigo R."/>
            <person name="Alvarado L."/>
            <person name="Berlin A."/>
            <person name="Bochicchio J."/>
            <person name="Borenstein D."/>
            <person name="Chapman S."/>
            <person name="Chen Z."/>
            <person name="Freedman E."/>
            <person name="Gellesch M."/>
            <person name="Goldberg J."/>
            <person name="Griggs A."/>
            <person name="Gujja S."/>
            <person name="Heilman E."/>
            <person name="Heiman D."/>
            <person name="Hepburn T."/>
            <person name="Howarth C."/>
            <person name="Jen D."/>
            <person name="Larson L."/>
            <person name="Mehta T."/>
            <person name="Park D."/>
            <person name="Pearson M."/>
            <person name="Roberts A."/>
            <person name="Saif S."/>
            <person name="Shenoy N."/>
            <person name="Sisk P."/>
            <person name="Stolte C."/>
            <person name="Sykes S."/>
            <person name="Thomson T."/>
            <person name="Walk T."/>
            <person name="White J."/>
            <person name="Yandava C."/>
            <person name="Burger G."/>
            <person name="Gray M.W."/>
            <person name="Holland P.W.H."/>
            <person name="King N."/>
            <person name="Lang F.B.F."/>
            <person name="Roger A.J."/>
            <person name="Ruiz-Trillo I."/>
            <person name="Lander E."/>
            <person name="Nusbaum C."/>
        </authorList>
    </citation>
    <scope>NUCLEOTIDE SEQUENCE [LARGE SCALE GENOMIC DNA]</scope>
    <source>
        <strain evidence="8 9">ATCC 50062</strain>
    </source>
</reference>
<evidence type="ECO:0000256" key="1">
    <source>
        <dbReference type="ARBA" id="ARBA00004141"/>
    </source>
</evidence>
<dbReference type="Pfam" id="PF05277">
    <property type="entry name" value="DUF726"/>
    <property type="match status" value="1"/>
</dbReference>
<evidence type="ECO:0000256" key="3">
    <source>
        <dbReference type="ARBA" id="ARBA00022692"/>
    </source>
</evidence>
<dbReference type="Proteomes" id="UP000054408">
    <property type="component" value="Unassembled WGS sequence"/>
</dbReference>
<keyword evidence="9" id="KW-1185">Reference proteome</keyword>
<proteinExistence type="inferred from homology"/>
<dbReference type="eggNOG" id="KOG2385">
    <property type="taxonomic scope" value="Eukaryota"/>
</dbReference>
<dbReference type="EMBL" id="GL349478">
    <property type="protein sequence ID" value="KNC53123.1"/>
    <property type="molecule type" value="Genomic_DNA"/>
</dbReference>
<sequence>MSARGSGSSASASGWCLPTAAGSGWAFWKEVKADKHRLFTMQKHKSHGKSRFSALASSVTKTVRGMVNKEDHKPFRILMDAAGPAPKVVGTFEDKVAAESAWKFLTGVMLPLVDAEFGTDFDRAAVLAYLGIEFSDGLDEDQYMELARVRNGSAGAVAEYEARLAAEQAEALRAAEADGSKIIMLSVTEATAQGQILMHGGAVLDAALAKVRDEAGPSAEPQTPSGGDNADGADAVDSTDAAGAESGASSDAFADDSDSDGDEAGSSAAPVQPVPEQESVPDEVKVDAPTNDDEGEAVETTTAAEPVPLSPEVCHAIVTLVILHTPLVVMDANDLQPRLCERFSLPEASLAAIVKTAGEGEDYRQPQIQVALETLLRENVDRAALLREVLVLALASSKYDARMRQSLRLMARSAGVDWMAFVKAEDELATMLRTMLTAEVDETVKAKSASSGRAWKMGGAALLGGAALFVTGGLAAPLVATAVGTGMVLGGAAATTTTTVMVGAYLITPTVLGTAGAGLSYYKMDKRTAGLDEFGFVSARGEGVSAGEGMHVTISVSGWLEAEEEAGSEWSNVYTAAPHGESYVLRWESDHLRTLGEAYRSFIRESAKSMVVGEILKRTILGAASFPLQVLGFANIIDNPWSMVMDRARKAGNLLAHVLTDAHHGARPVTLVGYSAGALVIFHALRALADAGVVDVVDNVVLVGAPIHESSSEWARVRAVVGGNFVNAYQTSDWILGILSRVSHSTKPAAGLSPIYVPGIINVNLDGLVQGHMDYKTALQDIMLILFPWLV</sequence>
<evidence type="ECO:0000256" key="2">
    <source>
        <dbReference type="ARBA" id="ARBA00009824"/>
    </source>
</evidence>
<dbReference type="RefSeq" id="XP_013754790.1">
    <property type="nucleotide sequence ID" value="XM_013899336.1"/>
</dbReference>
<comment type="subcellular location">
    <subcellularLocation>
        <location evidence="1">Membrane</location>
        <topology evidence="1">Multi-pass membrane protein</topology>
    </subcellularLocation>
</comment>
<feature type="transmembrane region" description="Helical" evidence="7">
    <location>
        <begin position="460"/>
        <end position="480"/>
    </location>
</feature>
<dbReference type="PANTHER" id="PTHR17920:SF3">
    <property type="entry name" value="TRANSMEMBRANE AND COILED-COIL DOMAIN-CONTAINING PROTEIN 4"/>
    <property type="match status" value="1"/>
</dbReference>
<comment type="similarity">
    <text evidence="2">Belongs to the TMCO4 family.</text>
</comment>
<feature type="compositionally biased region" description="Low complexity" evidence="6">
    <location>
        <begin position="226"/>
        <end position="252"/>
    </location>
</feature>
<protein>
    <submittedName>
        <fullName evidence="8">Transmembrane and coiled-coil domains 4</fullName>
    </submittedName>
</protein>
<feature type="region of interest" description="Disordered" evidence="6">
    <location>
        <begin position="213"/>
        <end position="306"/>
    </location>
</feature>
<keyword evidence="5 7" id="KW-0472">Membrane</keyword>
<feature type="compositionally biased region" description="Low complexity" evidence="6">
    <location>
        <begin position="264"/>
        <end position="278"/>
    </location>
</feature>
<dbReference type="GO" id="GO:0016020">
    <property type="term" value="C:membrane"/>
    <property type="evidence" value="ECO:0007669"/>
    <property type="project" value="UniProtKB-SubCell"/>
</dbReference>
<feature type="transmembrane region" description="Helical" evidence="7">
    <location>
        <begin position="500"/>
        <end position="522"/>
    </location>
</feature>
<organism evidence="8 9">
    <name type="scientific">Thecamonas trahens ATCC 50062</name>
    <dbReference type="NCBI Taxonomy" id="461836"/>
    <lineage>
        <taxon>Eukaryota</taxon>
        <taxon>Apusozoa</taxon>
        <taxon>Apusomonadida</taxon>
        <taxon>Apusomonadidae</taxon>
        <taxon>Thecamonas</taxon>
    </lineage>
</organism>
<dbReference type="GeneID" id="25567891"/>
<evidence type="ECO:0000256" key="4">
    <source>
        <dbReference type="ARBA" id="ARBA00022989"/>
    </source>
</evidence>
<keyword evidence="4 7" id="KW-1133">Transmembrane helix</keyword>